<dbReference type="CDD" id="cd02394">
    <property type="entry name" value="KH-I_Vigilin_rpt6"/>
    <property type="match status" value="1"/>
</dbReference>
<feature type="domain" description="K Homology" evidence="7">
    <location>
        <begin position="594"/>
        <end position="662"/>
    </location>
</feature>
<dbReference type="Pfam" id="PF24668">
    <property type="entry name" value="KH_Vigilin"/>
    <property type="match status" value="1"/>
</dbReference>
<keyword evidence="6" id="KW-0175">Coiled coil</keyword>
<dbReference type="CDD" id="cd22408">
    <property type="entry name" value="KH-I_Vigilin_rpt4"/>
    <property type="match status" value="1"/>
</dbReference>
<feature type="domain" description="K Homology" evidence="7">
    <location>
        <begin position="811"/>
        <end position="880"/>
    </location>
</feature>
<feature type="domain" description="K Homology" evidence="7">
    <location>
        <begin position="235"/>
        <end position="303"/>
    </location>
</feature>
<dbReference type="Gene3D" id="3.30.1370.10">
    <property type="entry name" value="K Homology domain, type 1"/>
    <property type="match status" value="13"/>
</dbReference>
<evidence type="ECO:0000256" key="5">
    <source>
        <dbReference type="PROSITE-ProRule" id="PRU00117"/>
    </source>
</evidence>
<keyword evidence="8" id="KW-1185">Reference proteome</keyword>
<dbReference type="GO" id="GO:0003729">
    <property type="term" value="F:mRNA binding"/>
    <property type="evidence" value="ECO:0007669"/>
    <property type="project" value="TreeGrafter"/>
</dbReference>
<evidence type="ECO:0000256" key="2">
    <source>
        <dbReference type="ARBA" id="ARBA00022490"/>
    </source>
</evidence>
<feature type="domain" description="K Homology" evidence="7">
    <location>
        <begin position="308"/>
        <end position="376"/>
    </location>
</feature>
<reference evidence="9" key="1">
    <citation type="submission" date="2024-02" db="UniProtKB">
        <authorList>
            <consortium name="WormBaseParasite"/>
        </authorList>
    </citation>
    <scope>IDENTIFICATION</scope>
</reference>
<feature type="domain" description="K Homology" evidence="7">
    <location>
        <begin position="884"/>
        <end position="962"/>
    </location>
</feature>
<feature type="domain" description="K Homology" evidence="7">
    <location>
        <begin position="447"/>
        <end position="515"/>
    </location>
</feature>
<dbReference type="InterPro" id="IPR036612">
    <property type="entry name" value="KH_dom_type_1_sf"/>
</dbReference>
<dbReference type="WBParaSite" id="TCONS_00004727.p1">
    <property type="protein sequence ID" value="TCONS_00004727.p1"/>
    <property type="gene ID" value="XLOC_002634"/>
</dbReference>
<feature type="domain" description="K Homology" evidence="7">
    <location>
        <begin position="1041"/>
        <end position="1109"/>
    </location>
</feature>
<feature type="domain" description="K Homology" evidence="7">
    <location>
        <begin position="1113"/>
        <end position="1183"/>
    </location>
</feature>
<evidence type="ECO:0000256" key="3">
    <source>
        <dbReference type="ARBA" id="ARBA00022737"/>
    </source>
</evidence>
<dbReference type="CDD" id="cd22411">
    <property type="entry name" value="KH-I_Vigilin_rpt8"/>
    <property type="match status" value="1"/>
</dbReference>
<dbReference type="PROSITE" id="PS50084">
    <property type="entry name" value="KH_TYPE_1"/>
    <property type="match status" value="11"/>
</dbReference>
<name>A0AAF5D021_STRER</name>
<protein>
    <submittedName>
        <fullName evidence="9">K Homology domain-containing protein</fullName>
    </submittedName>
</protein>
<evidence type="ECO:0000259" key="7">
    <source>
        <dbReference type="SMART" id="SM00322"/>
    </source>
</evidence>
<evidence type="ECO:0000313" key="8">
    <source>
        <dbReference type="Proteomes" id="UP000035681"/>
    </source>
</evidence>
<organism evidence="8 9">
    <name type="scientific">Strongyloides stercoralis</name>
    <name type="common">Threadworm</name>
    <dbReference type="NCBI Taxonomy" id="6248"/>
    <lineage>
        <taxon>Eukaryota</taxon>
        <taxon>Metazoa</taxon>
        <taxon>Ecdysozoa</taxon>
        <taxon>Nematoda</taxon>
        <taxon>Chromadorea</taxon>
        <taxon>Rhabditida</taxon>
        <taxon>Tylenchina</taxon>
        <taxon>Panagrolaimomorpha</taxon>
        <taxon>Strongyloidoidea</taxon>
        <taxon>Strongyloididae</taxon>
        <taxon>Strongyloides</taxon>
    </lineage>
</organism>
<feature type="coiled-coil region" evidence="6">
    <location>
        <begin position="792"/>
        <end position="819"/>
    </location>
</feature>
<feature type="domain" description="K Homology" evidence="7">
    <location>
        <begin position="519"/>
        <end position="589"/>
    </location>
</feature>
<evidence type="ECO:0000256" key="1">
    <source>
        <dbReference type="ARBA" id="ARBA00004496"/>
    </source>
</evidence>
<dbReference type="PANTHER" id="PTHR10627:SF31">
    <property type="entry name" value="DODECA-SATELLITE-BINDING PROTEIN 1, ISOFORM A"/>
    <property type="match status" value="1"/>
</dbReference>
<feature type="domain" description="K Homology" evidence="7">
    <location>
        <begin position="963"/>
        <end position="1029"/>
    </location>
</feature>
<feature type="domain" description="K Homology" evidence="7">
    <location>
        <begin position="165"/>
        <end position="231"/>
    </location>
</feature>
<accession>A0AAF5D021</accession>
<evidence type="ECO:0000256" key="6">
    <source>
        <dbReference type="SAM" id="Coils"/>
    </source>
</evidence>
<dbReference type="InterPro" id="IPR004088">
    <property type="entry name" value="KH_dom_type_1"/>
</dbReference>
<dbReference type="InterPro" id="IPR004087">
    <property type="entry name" value="KH_dom"/>
</dbReference>
<dbReference type="AlphaFoldDB" id="A0AAF5D021"/>
<sequence length="1251" mass="140967">YWNTKYLQIYTKTNMSTMTDFVSDSVNSFTLDNNIDDNGNQENTHPIYTETKIVMDYSTDFPSLPLNVVSGSTKGSGISLKPAVKCSTVTRRITLTASERAGRLYEGERDMDCAEESKTCKKIASLTNTLIELSEARDGSLCIMVTGKGPNVDDAQARLIRELQTQITLSIKIPKEHFGAIIGVKGATLKKLEADYFCRVIIPKEDDGSIKIIGPKIHASKCCDKILEISKERSKTTSEDLEIPRKFYPWIRGPFNENVERWINSGNVKVNIPPVNVNSEVINVNGDREDVMRVVGEIKRIYSEKLEKVRTLSTKVPISQRRFIVGNRGSGIQEILKATDCAVEIPVDDCDNGTVILHGDQERIVDALSMVYARAASILCKEIPCPQWMHRYLIGSKGTHLQQLFPDKVALKIEFNDNGTVYIEAPQQEFQTSLATLEVEINRINSEMDHQIISIPAEFHRHIVGKGGANITKLRDDYGVSIVMPPEETNSLDVIIDGKKENVKKCLQHIKDLISRMENEKTRDIIIEHRFHRKIIGPKGESINKIRQQFPSVNLFFPDANDNDCDIIQIRGNKTEVDKVYTYLTKLNKEFIESSYQETAPIFKEFLKRIIGKGGVTINKIREETSTQIDLPLDSSPTGKVVVTGKKENVKKAIEMLTKIQEELANIVSIDVPIPPKAQRRFLFNGRRLLTDIENECGNVFFNIKEKSNKIVVRGPKVPVENAEKLVKDLLKTLNEQTEEVTIEADASYHKFLIGKQGSNLQALREKYPTVRILFPEEKAENANNINLIGKNDEVAAVKKILEARIEELRETVELTVDVPLEHQKHFLIKGSEVLKEIQSQNGNVQIFFPKINSNSTLVTIKGSEVCAQSAKNRILEIVDDLKAQVTIEVIIPNRYLRNILGSYKNAYNDILKECNVVIKLPDRRLAEEYNASGVCLGDIITISGRPENCEKAKAALLGLVPVTREIVVSREFHSALIGRGGKDIRNLQQLYNVGVQIPNESDNSDVIKVVGLSDKVEECIADIKSRVEELEKIAADNILKSFKLTVTIPIEYHQKLIGRKGVVVAGLRNKYDVQITFPKDEDKSEDIIIQGYEKNCNECKENMLSQVSQWESMITRCVKLDPRYHPRLIGTGGRNLRKLNEDFGVDIRLPAKNAEDPSLVVIAGYTEDDILNCIEHLKIEEEDYIDLLIERGQYTIERNVAPVQVQVKRSVEITGAPWQVNSHEQFPSIGTNLPITTLPINSVWGSRLHK</sequence>
<feature type="domain" description="K Homology" evidence="7">
    <location>
        <begin position="666"/>
        <end position="732"/>
    </location>
</feature>
<dbReference type="Proteomes" id="UP000035681">
    <property type="component" value="Unplaced"/>
</dbReference>
<dbReference type="SUPFAM" id="SSF54791">
    <property type="entry name" value="Eukaryotic type KH-domain (KH-domain type I)"/>
    <property type="match status" value="14"/>
</dbReference>
<evidence type="ECO:0000313" key="9">
    <source>
        <dbReference type="WBParaSite" id="TCONS_00004727.p1"/>
    </source>
</evidence>
<evidence type="ECO:0000256" key="4">
    <source>
        <dbReference type="ARBA" id="ARBA00022884"/>
    </source>
</evidence>
<feature type="domain" description="K Homology" evidence="7">
    <location>
        <begin position="735"/>
        <end position="807"/>
    </location>
</feature>
<dbReference type="CDD" id="cd22417">
    <property type="entry name" value="KH-I_Vigilin_rpt14"/>
    <property type="match status" value="1"/>
</dbReference>
<keyword evidence="3" id="KW-0677">Repeat</keyword>
<keyword evidence="2" id="KW-0963">Cytoplasm</keyword>
<dbReference type="PANTHER" id="PTHR10627">
    <property type="entry name" value="SCP160"/>
    <property type="match status" value="1"/>
</dbReference>
<dbReference type="SMART" id="SM00322">
    <property type="entry name" value="KH"/>
    <property type="match status" value="13"/>
</dbReference>
<proteinExistence type="predicted"/>
<keyword evidence="4 5" id="KW-0694">RNA-binding</keyword>
<comment type="subcellular location">
    <subcellularLocation>
        <location evidence="1">Cytoplasm</location>
    </subcellularLocation>
</comment>
<dbReference type="InterPro" id="IPR057778">
    <property type="entry name" value="KH_Vigilin_N"/>
</dbReference>
<dbReference type="Pfam" id="PF00013">
    <property type="entry name" value="KH_1"/>
    <property type="match status" value="11"/>
</dbReference>